<organism evidence="7 8">
    <name type="scientific">[Myrmecia] bisecta</name>
    <dbReference type="NCBI Taxonomy" id="41462"/>
    <lineage>
        <taxon>Eukaryota</taxon>
        <taxon>Viridiplantae</taxon>
        <taxon>Chlorophyta</taxon>
        <taxon>core chlorophytes</taxon>
        <taxon>Trebouxiophyceae</taxon>
        <taxon>Trebouxiales</taxon>
        <taxon>Trebouxiaceae</taxon>
        <taxon>Myrmecia</taxon>
    </lineage>
</organism>
<dbReference type="GO" id="GO:0006508">
    <property type="term" value="P:proteolysis"/>
    <property type="evidence" value="ECO:0007669"/>
    <property type="project" value="UniProtKB-KW"/>
</dbReference>
<feature type="region of interest" description="Disordered" evidence="5">
    <location>
        <begin position="298"/>
        <end position="324"/>
    </location>
</feature>
<dbReference type="GO" id="GO:0000447">
    <property type="term" value="P:endonucleolytic cleavage in ITS1 to separate SSU-rRNA from 5.8S rRNA and LSU-rRNA from tricistronic rRNA transcript (SSU-rRNA, 5.8S rRNA, LSU-rRNA)"/>
    <property type="evidence" value="ECO:0007669"/>
    <property type="project" value="TreeGrafter"/>
</dbReference>
<dbReference type="Pfam" id="PF12936">
    <property type="entry name" value="Kri1_C"/>
    <property type="match status" value="1"/>
</dbReference>
<dbReference type="Gene3D" id="3.90.1720.30">
    <property type="entry name" value="PPPDE domains"/>
    <property type="match status" value="1"/>
</dbReference>
<gene>
    <name evidence="7" type="ORF">WJX72_000250</name>
</gene>
<reference evidence="7 8" key="1">
    <citation type="journal article" date="2024" name="Nat. Commun.">
        <title>Phylogenomics reveals the evolutionary origins of lichenization in chlorophyte algae.</title>
        <authorList>
            <person name="Puginier C."/>
            <person name="Libourel C."/>
            <person name="Otte J."/>
            <person name="Skaloud P."/>
            <person name="Haon M."/>
            <person name="Grisel S."/>
            <person name="Petersen M."/>
            <person name="Berrin J.G."/>
            <person name="Delaux P.M."/>
            <person name="Dal Grande F."/>
            <person name="Keller J."/>
        </authorList>
    </citation>
    <scope>NUCLEOTIDE SEQUENCE [LARGE SCALE GENOMIC DNA]</scope>
    <source>
        <strain evidence="7 8">SAG 2043</strain>
    </source>
</reference>
<feature type="region of interest" description="Disordered" evidence="5">
    <location>
        <begin position="29"/>
        <end position="85"/>
    </location>
</feature>
<keyword evidence="3" id="KW-0645">Protease</keyword>
<dbReference type="GO" id="GO:0005730">
    <property type="term" value="C:nucleolus"/>
    <property type="evidence" value="ECO:0007669"/>
    <property type="project" value="TreeGrafter"/>
</dbReference>
<dbReference type="AlphaFoldDB" id="A0AAW1PMS9"/>
<evidence type="ECO:0000313" key="8">
    <source>
        <dbReference type="Proteomes" id="UP001489004"/>
    </source>
</evidence>
<dbReference type="InterPro" id="IPR018034">
    <property type="entry name" value="Kri1"/>
</dbReference>
<dbReference type="GO" id="GO:0008233">
    <property type="term" value="F:peptidase activity"/>
    <property type="evidence" value="ECO:0007669"/>
    <property type="project" value="UniProtKB-KW"/>
</dbReference>
<feature type="region of interest" description="Disordered" evidence="5">
    <location>
        <begin position="138"/>
        <end position="160"/>
    </location>
</feature>
<dbReference type="GO" id="GO:0030686">
    <property type="term" value="C:90S preribosome"/>
    <property type="evidence" value="ECO:0007669"/>
    <property type="project" value="TreeGrafter"/>
</dbReference>
<evidence type="ECO:0000256" key="1">
    <source>
        <dbReference type="ARBA" id="ARBA00007473"/>
    </source>
</evidence>
<dbReference type="SMART" id="SM01179">
    <property type="entry name" value="DUF862"/>
    <property type="match status" value="1"/>
</dbReference>
<dbReference type="PROSITE" id="PS51858">
    <property type="entry name" value="PPPDE"/>
    <property type="match status" value="1"/>
</dbReference>
<dbReference type="Pfam" id="PF05903">
    <property type="entry name" value="Peptidase_C97"/>
    <property type="match status" value="1"/>
</dbReference>
<sequence length="723" mass="80665">MPPLLSDSEEEAEEPVLRVNQEFAKRLEHNKRREELHRLQAKHPEVTRRLAAQAASTAAVDTGSESSSSDGDEDEGDTRPETEAQFLAVLAKLKRRDATIYVPGQHLFPEPEESGGTPRAKPQRPLYLKDVVATQALAGATGEDFSEEEAESGEREPTYVQEQADLKRSFLQAAAADEGHGKEEDFGGVLRKRARVSASQADAGSAAQVPDTQQLLDEYFGTDKQLDDRERFLKEFIMNKGWVDREGGYVPSLEEVVEEAEEDEAYLEHADQFEAEYNFRYEEPGSAQVVSYPRHVQGTVRKQDDRRKKQRTERAERKAAEAQQRQEEIKRLKNLKKHEMQDRLAKITEIAGTAAPPSEVVDAILEGDFNPDEYDRRMAEAFGDDYYQEQDLDLDERVEAELEAELGRIADYSSGEEGGAQMAGFQAVHQRLSQASDSAAKQAEATARERSEVQRILEEYHKLDCEDHIGDLACRFHYKSVPAADYGLQVEDIMSLSDKDLNQVVGMKRLAPYRDDGGLRCEMPRFPVCLNVYDIGSDDNHWNSWIYCLGLGVFHSGVEIHGIEYAYGGHGTSPPNLSATQFREYDAPGIFATDPKAAPGPVVFRESVVVGETDLSPEEVQQVVQSLGEEFRGNRYHLLQRNCNHFSSNLCRRLCGTPAPPWVNRLAGVAVMLHCLLPGTWVPALVGPTPSAASQTAGRLEEHQNLLGVDHHSSDSSRAGNRL</sequence>
<comment type="caution">
    <text evidence="7">The sequence shown here is derived from an EMBL/GenBank/DDBJ whole genome shotgun (WGS) entry which is preliminary data.</text>
</comment>
<dbReference type="InterPro" id="IPR042266">
    <property type="entry name" value="PPPDE_sf"/>
</dbReference>
<keyword evidence="4" id="KW-0378">Hydrolase</keyword>
<dbReference type="Pfam" id="PF05178">
    <property type="entry name" value="Kri1"/>
    <property type="match status" value="1"/>
</dbReference>
<evidence type="ECO:0000259" key="6">
    <source>
        <dbReference type="PROSITE" id="PS51858"/>
    </source>
</evidence>
<feature type="compositionally biased region" description="Basic and acidic residues" evidence="5">
    <location>
        <begin position="29"/>
        <end position="48"/>
    </location>
</feature>
<feature type="compositionally biased region" description="Basic and acidic residues" evidence="5">
    <location>
        <begin position="301"/>
        <end position="324"/>
    </location>
</feature>
<name>A0AAW1PMS9_9CHLO</name>
<feature type="domain" description="PPPDE" evidence="6">
    <location>
        <begin position="526"/>
        <end position="681"/>
    </location>
</feature>
<evidence type="ECO:0000256" key="4">
    <source>
        <dbReference type="ARBA" id="ARBA00022801"/>
    </source>
</evidence>
<dbReference type="EMBL" id="JALJOR010000010">
    <property type="protein sequence ID" value="KAK9809842.1"/>
    <property type="molecule type" value="Genomic_DNA"/>
</dbReference>
<accession>A0AAW1PMS9</accession>
<evidence type="ECO:0000256" key="2">
    <source>
        <dbReference type="ARBA" id="ARBA00008140"/>
    </source>
</evidence>
<keyword evidence="8" id="KW-1185">Reference proteome</keyword>
<evidence type="ECO:0000256" key="5">
    <source>
        <dbReference type="SAM" id="MobiDB-lite"/>
    </source>
</evidence>
<dbReference type="InterPro" id="IPR008580">
    <property type="entry name" value="PPPDE_dom"/>
</dbReference>
<protein>
    <recommendedName>
        <fullName evidence="6">PPPDE domain-containing protein</fullName>
    </recommendedName>
</protein>
<feature type="compositionally biased region" description="Low complexity" evidence="5">
    <location>
        <begin position="51"/>
        <end position="69"/>
    </location>
</feature>
<dbReference type="Proteomes" id="UP001489004">
    <property type="component" value="Unassembled WGS sequence"/>
</dbReference>
<comment type="similarity">
    <text evidence="1">Belongs to the KRI1 family.</text>
</comment>
<dbReference type="PANTHER" id="PTHR14490">
    <property type="entry name" value="ZINC FINGER, ZZ TYPE"/>
    <property type="match status" value="1"/>
</dbReference>
<dbReference type="PANTHER" id="PTHR14490:SF5">
    <property type="entry name" value="PROTEIN KRI1 HOMOLOG"/>
    <property type="match status" value="1"/>
</dbReference>
<evidence type="ECO:0000313" key="7">
    <source>
        <dbReference type="EMBL" id="KAK9809842.1"/>
    </source>
</evidence>
<dbReference type="InterPro" id="IPR024626">
    <property type="entry name" value="Kri1-like_C"/>
</dbReference>
<evidence type="ECO:0000256" key="3">
    <source>
        <dbReference type="ARBA" id="ARBA00022670"/>
    </source>
</evidence>
<proteinExistence type="inferred from homology"/>
<comment type="similarity">
    <text evidence="2">Belongs to the DeSI family.</text>
</comment>